<feature type="compositionally biased region" description="Basic and acidic residues" evidence="11">
    <location>
        <begin position="4594"/>
        <end position="4613"/>
    </location>
</feature>
<feature type="domain" description="VWFA" evidence="12">
    <location>
        <begin position="5069"/>
        <end position="5270"/>
    </location>
</feature>
<dbReference type="PANTHER" id="PTHR48103">
    <property type="entry name" value="MIDASIN-RELATED"/>
    <property type="match status" value="1"/>
</dbReference>
<evidence type="ECO:0000256" key="6">
    <source>
        <dbReference type="ARBA" id="ARBA00022840"/>
    </source>
</evidence>
<dbReference type="Pfam" id="PF17865">
    <property type="entry name" value="AAA_lid_5"/>
    <property type="match status" value="1"/>
</dbReference>
<dbReference type="Pfam" id="PF17867">
    <property type="entry name" value="AAA_lid_7"/>
    <property type="match status" value="3"/>
</dbReference>
<dbReference type="InterPro" id="IPR012099">
    <property type="entry name" value="Midasin"/>
</dbReference>
<dbReference type="SMART" id="SM00382">
    <property type="entry name" value="AAA"/>
    <property type="match status" value="5"/>
</dbReference>
<feature type="region of interest" description="Disordered" evidence="11">
    <location>
        <begin position="4352"/>
        <end position="4908"/>
    </location>
</feature>
<dbReference type="PROSITE" id="PS50234">
    <property type="entry name" value="VWFA"/>
    <property type="match status" value="1"/>
</dbReference>
<evidence type="ECO:0000256" key="7">
    <source>
        <dbReference type="ARBA" id="ARBA00023186"/>
    </source>
</evidence>
<dbReference type="PANTHER" id="PTHR48103:SF2">
    <property type="entry name" value="MIDASIN"/>
    <property type="match status" value="1"/>
</dbReference>
<evidence type="ECO:0000256" key="5">
    <source>
        <dbReference type="ARBA" id="ARBA00022741"/>
    </source>
</evidence>
<feature type="compositionally biased region" description="Polar residues" evidence="11">
    <location>
        <begin position="4723"/>
        <end position="4735"/>
    </location>
</feature>
<feature type="compositionally biased region" description="Acidic residues" evidence="11">
    <location>
        <begin position="4821"/>
        <end position="4835"/>
    </location>
</feature>
<proteinExistence type="inferred from homology"/>
<accession>A0A158QT50</accession>
<feature type="compositionally biased region" description="Basic and acidic residues" evidence="11">
    <location>
        <begin position="4504"/>
        <end position="4522"/>
    </location>
</feature>
<dbReference type="Gene3D" id="3.40.50.410">
    <property type="entry name" value="von Willebrand factor, type A domain"/>
    <property type="match status" value="1"/>
</dbReference>
<dbReference type="Proteomes" id="UP000267029">
    <property type="component" value="Unassembled WGS sequence"/>
</dbReference>
<name>A0A158QT50_MESCO</name>
<feature type="compositionally biased region" description="Low complexity" evidence="11">
    <location>
        <begin position="4857"/>
        <end position="4874"/>
    </location>
</feature>
<feature type="compositionally biased region" description="Basic and acidic residues" evidence="11">
    <location>
        <begin position="4702"/>
        <end position="4712"/>
    </location>
</feature>
<evidence type="ECO:0000256" key="2">
    <source>
        <dbReference type="ARBA" id="ARBA00004642"/>
    </source>
</evidence>
<dbReference type="GO" id="GO:0005730">
    <property type="term" value="C:nucleolus"/>
    <property type="evidence" value="ECO:0007669"/>
    <property type="project" value="UniProtKB-SubCell"/>
</dbReference>
<keyword evidence="6 9" id="KW-0067">ATP-binding</keyword>
<dbReference type="GO" id="GO:0016887">
    <property type="term" value="F:ATP hydrolysis activity"/>
    <property type="evidence" value="ECO:0007669"/>
    <property type="project" value="InterPro"/>
</dbReference>
<comment type="subcellular location">
    <subcellularLocation>
        <location evidence="1">Nucleus</location>
        <location evidence="1">Nucleolus</location>
    </subcellularLocation>
    <subcellularLocation>
        <location evidence="2">Nucleus</location>
        <location evidence="2">Nucleoplasm</location>
    </subcellularLocation>
</comment>
<dbReference type="STRING" id="53468.A0A158QT50"/>
<protein>
    <recommendedName>
        <fullName evidence="4 9">Midasin</fullName>
    </recommendedName>
</protein>
<dbReference type="Gene3D" id="3.40.50.300">
    <property type="entry name" value="P-loop containing nucleotide triphosphate hydrolases"/>
    <property type="match status" value="6"/>
</dbReference>
<keyword evidence="7 9" id="KW-0143">Chaperone</keyword>
<dbReference type="SUPFAM" id="SSF52540">
    <property type="entry name" value="P-loop containing nucleoside triphosphate hydrolases"/>
    <property type="match status" value="6"/>
</dbReference>
<feature type="compositionally biased region" description="Acidic residues" evidence="11">
    <location>
        <begin position="4737"/>
        <end position="4746"/>
    </location>
</feature>
<feature type="compositionally biased region" description="Basic and acidic residues" evidence="11">
    <location>
        <begin position="4447"/>
        <end position="4456"/>
    </location>
</feature>
<dbReference type="CDD" id="cd00009">
    <property type="entry name" value="AAA"/>
    <property type="match status" value="1"/>
</dbReference>
<feature type="compositionally biased region" description="Acidic residues" evidence="11">
    <location>
        <begin position="4653"/>
        <end position="4697"/>
    </location>
</feature>
<dbReference type="InterPro" id="IPR011704">
    <property type="entry name" value="ATPase_dyneun-rel_AAA"/>
</dbReference>
<evidence type="ECO:0000256" key="9">
    <source>
        <dbReference type="PIRNR" id="PIRNR010340"/>
    </source>
</evidence>
<dbReference type="GO" id="GO:0000055">
    <property type="term" value="P:ribosomal large subunit export from nucleus"/>
    <property type="evidence" value="ECO:0007669"/>
    <property type="project" value="TreeGrafter"/>
</dbReference>
<dbReference type="GO" id="GO:0005524">
    <property type="term" value="F:ATP binding"/>
    <property type="evidence" value="ECO:0007669"/>
    <property type="project" value="UniProtKB-KW"/>
</dbReference>
<keyword evidence="10" id="KW-0175">Coiled coil</keyword>
<reference evidence="13 14" key="1">
    <citation type="submission" date="2018-10" db="EMBL/GenBank/DDBJ databases">
        <authorList>
            <consortium name="Pathogen Informatics"/>
        </authorList>
    </citation>
    <scope>NUCLEOTIDE SEQUENCE [LARGE SCALE GENOMIC DNA]</scope>
</reference>
<feature type="compositionally biased region" description="Acidic residues" evidence="11">
    <location>
        <begin position="4623"/>
        <end position="4639"/>
    </location>
</feature>
<gene>
    <name evidence="13" type="ORF">MCOS_LOCUS2063</name>
</gene>
<feature type="compositionally biased region" description="Low complexity" evidence="11">
    <location>
        <begin position="3196"/>
        <end position="3208"/>
    </location>
</feature>
<evidence type="ECO:0000256" key="8">
    <source>
        <dbReference type="ARBA" id="ARBA00023242"/>
    </source>
</evidence>
<feature type="compositionally biased region" description="Polar residues" evidence="11">
    <location>
        <begin position="49"/>
        <end position="59"/>
    </location>
</feature>
<organism evidence="13 14">
    <name type="scientific">Mesocestoides corti</name>
    <name type="common">Flatworm</name>
    <dbReference type="NCBI Taxonomy" id="53468"/>
    <lineage>
        <taxon>Eukaryota</taxon>
        <taxon>Metazoa</taxon>
        <taxon>Spiralia</taxon>
        <taxon>Lophotrochozoa</taxon>
        <taxon>Platyhelminthes</taxon>
        <taxon>Cestoda</taxon>
        <taxon>Eucestoda</taxon>
        <taxon>Cyclophyllidea</taxon>
        <taxon>Mesocestoididae</taxon>
        <taxon>Mesocestoides</taxon>
    </lineage>
</organism>
<dbReference type="InterPro" id="IPR002035">
    <property type="entry name" value="VWF_A"/>
</dbReference>
<dbReference type="OrthoDB" id="422220at2759"/>
<evidence type="ECO:0000256" key="3">
    <source>
        <dbReference type="ARBA" id="ARBA00007188"/>
    </source>
</evidence>
<evidence type="ECO:0000256" key="1">
    <source>
        <dbReference type="ARBA" id="ARBA00004604"/>
    </source>
</evidence>
<sequence>MAGKKRKPATETPVKSKRRKSGSSKSKKCVEDNSPSADSVNVVAEHPSSRSNSDTSSVPKNDKLQADLEFIPLPWFLDTVTSIDLCIERSEIPLVCGPVGCGKTATIDYLAKRRSAKPFRVQISEQTDTKALLGAYCCSNTPGVFVWRPGPLTHCMTSGKWLILEDVDKGSADLSILLSPVLRQMKDSASQVLHPISGEPIYRHPDFRLLLTRRTLPSGLGFVDQGAECEVYSTNCSVIYMNGMPTEIIKKIVQRRFLPLLPLAKRLLLEFSLLKRIASPSVHDQRPVCSRDFFKFCSRAVGYLDKADSARHLYLDALDCFVCSQRAGAARDDLVVQLGGIFNFTKEQALEIWRDRRPELQLSRHLNQVEAGRATLPITKSVHWELQLSNLTNGGQTFANTRLACSLVERLAVAVTNQEPVLLVGETGTGKTSSIQRLAAMAGRRLRVLNLNQQSDSVDLLGGFKPVDSRALINPVKEKFEGLFSRTFRLESNRQFLGHIQTCAVNGSWRDLLTLMKHPATAAIRKLSTNPTDSSQSHDGVQKPSLSEWQAMLRELEMLEKRVAASTHSASSLSFAFIEGALVRAVEEGDWVLLDEINLAPAELLDCLAGLLDSAHGSLTLVDRGDLEPVKRHPRFHLFAAMNPSTDVGKRDLPMGLRDRFTEIHVEELDPATSSADREDLGLLVRTYLVALSPTAAQVSAVVQLYSAIKRSAADGLLDGVGQRPHFSLRTLCRALTEASRGYHGSLLRSLYEVSSLKTASKSTQAASGFLFSFGSQVGRGSRPVLDRILQSHLVATVPSHSTEPRQKEVLCRQLFSKPLPSPTSKVDRYVCVEGYWVPQGPLDTREVNDRSLTDANYVLTESVRANLKDLARVVSAAGSLPVLLQGETSVGKTSLITYLAGRVGQVCYRINNHEHTDLQTYLGAYTAASASRTAAENTTSAPSLVFQEGIFVQAMKKGHWIILDELNLAPTEILEALNRVLDENRELFITETQEMVKAHPHFRVFATQNPPGLYAGRKVLSRALRNRFVELHFDPLPRDELEVILEHRSALPKSRAKKLVEVMHQLQLLRRSSDIFQGKDGFITLRDLFRWGERYRLATCNQTENQLFDWDTYLAEQGYLLLAGRARHPDEAKAVAQVIENVFKRKVSEQTLFDLHGETSLASAEFLSLVDAPSPQGFGHVVWTRDMRRLLVLVGNALKYNEPILLVGETGCGKTTVCQIFAASRRQKLHCVNCHQYTEASDFLGGLRPVRLPEGTSDALPDRLFEWVDGPLVCAMLNGDCFLLDEVSLADDAVLERLNSILEPEQRLCLAERCGDDAVLGDPSDATITAVPDFRLLATMNPGGDYAKKELSPALRNRFTEIWCPSPLFRDANELDDWRAIVLHNLQLTGDFTEPHLLKPLSAAMVDFCWWFARGRNEAIGGRCACRRPMPTIRDLLAWVEFIHNLLSRHGVNLINVFTACLHGAAFIFLDSLETTDGIQCSELLFSRDDVIQHVNDSDLFKFSPIGGINYLLSSLLVHFHDEASAFTDSRLLADLSQAACEYTSSLNLQPGRFEPVLKDSNRLYGCHPFFIETGPLVSPDHLDTTEAPLPFSLRAPTPASNLCRLLRALQLPKRAILLEGSPGVGKTSLVMALARASGHSVVRINLSESTEACDLLGCDLPVEGAGCGNFAWRDGPLLQALRQGHWILLDEMNLASQSVLECLNACLDHRGAIYIPELGKTFHVKPRATRLFACQNPVDEGGGRKALPKSFLNRFTQVYLKPLTAADQVAVLRSIFTSLPAAHVEAMVKFNSALEASLRNDRSFAAAGCPWEFNLRDLCRWGDLILQGQHAFGANPGLYVYLLYAARMRSVEDRTRVVELWNQVAADHVDDADLCRCYVPQGQTFPVEGNKLQIGLSTWRVDGDLVCGDPSLLVLNQHRPYLEMLLKILQLGWMSIVVGPRGAGKRSLVHLAAFLTRRKIATFSLSPSADTVELLGAFEQRESGGIFAWIDSPLVNGIREGHWVLLENAQLCSPSALDRLNSLLEHGGDLLINERGLDASGNLVRLKPHPDFRLILTVDENVDGGLSVCGSNNISRAMRNRGVELVLTQDLTIPKEDLERLLLNTGLASNAVLALLAFESTALDRVTKRLSAANWDTTTFLSIRKPPVGALLSAGRIIQQLLAQSSRSLFPEGTEWQSASDAEACQAEGVVWINRWNDNPYQRAFAKALLDIYVKRQADWKVAEAFNAAITAFVEDELLAIINAPPTSLAPQLNRALELLTSKSYLVDEWRYVLRRVSNNGHYLQSMFRRLSTERGFTVSPERHGQIQSFIDGITEGSCMDKRWIPGWRCVVNSSLKARIPSWDGRITGAFIEEFDALLREATSGQANQPGAFTHTTCVLFAVDQFSKGNVPPDFSESYSGLDGVASELSAGYQAFRQTCESDVDFYRFLSSLARFYAWLRHFGSQPIGRSSDWSERREFFRRFCRSQATSTRLMELIQRYHVTPSPRQPPVCETLDLCHIPWSQVALEAQDQISNFLYQHDGDEEKDDATTPHGSSSLYLRLWPVLTAGMVFALAGKAEALTTAAPNRWSPQTSNRLRVELGLGLGALARPRLLDMLASASEKAAESDDGDVSKKVALCRRFYSPLELANPAGLVKPDLTQEWRTLSQAVFTLSRSDHVSTARGDVECSFANWTSYQQISSDLFHLLQRLAPLCSSNARILHQPTEELPQLLDSSKSLFCTILTALHKYHRGQMSSSSQKATSLQDLVSPLLDCTDMSSFVEVLGTSVVNLIPENLVSSSFYRLLRAFYVALKNTSSSESVARAWIIWGALQMMCSYPASPLDPNIVNAYKVAITTSELDSLNADISVRGTIRRIQFGSCGLPCVASDHTGCQDSATVQSNVEAGLEHPLVGAIVRRRDKVAAKLERLQARQVVELENEAARQRAAASNSQYAELRRRLAAFNQNFTGDFLLNLLSQPCGATSSHSFHQWIEAAADLADWFLQPDHLHQYADVVEPYLLGVAKVVHGLRTLVNLEVAKNDDVASFTNLVEALSSGLFPFLATRQPPSRPALSPCLQLVRQLVSPKVRAALRSAWSGSAASTKPSATPQSIFTDSRDVDARLRQNALLQVEAEHRLNSHILDLLLLDCLTMPGSSEAAHRMEFISRILKAITGQLAVRWRRSEAQRKRDAERRAALFIEAENKRRRCLNDLQTSSRVAKSSKASSKMTRAEKRRRRQERLDTDDLPELVDAGLNEEVEWRLRFSEAGAIDAQRCLSDGSASFLELHLSRDDQIRQTVRKIEQVNSWYEQELATVDEAQISYSWMPPNSEVVSFVDRLVYLLNLTSTRNEEVLKCVSVDQHWWSTFMQGYRLAGHLLANSKHQLPVASDGICLPAHQLATARLALNACDPSQAGEGECLFAFDPLLSSTGGTFVRRRRCLNVYRDRIPVAEARKAHQMMNAVRTRVLEVLDDWPEHPALLKILTVINRMGGFAMSDCLMKYITAFEMLLAEMQEWEKNAARHVSLVEPFKSVCALLVDWRKLELKCWMASLDAATQASADGCAPLWFHLYGVFLHPTAEFSTAAVEDQCQVLLEFMENGPVGEFHARWRLLDALHRAIGLWPGLSDQQRSASQQAVGNVVWFYRQFLPHVNKFLLDQQKPIRKEMRGFISVVKWGDYVGFWTMKDNVDRCKRTIHKHIRTWEGILRQSVKPCFEAAIQTGIEVPISDATFTTSLQDLQSLQRLDLGIFELSSDLRTWLSKRADETNLPVNIRRLPVLISRFKKHVSQIASTAPCIAWIHQLRDCLEGWCGRVKELSSATQQLDSESPSHSALVVLLKEKEAGYEPTKRKATQEKDADEMRKAKDWIGRYSALQQNKKLALSDWFRLAFGRRRLVASSCDDQQPTSAGSFEDEDIEESPVSQEPNTEDDEDDFCLGLSYRRGLRKGFFDKPRGHFLSSLGCDLWRCPSVSPSSPLDHLEQLLSTGTLENLQKSASASFARLVSLRSGLPKHPDNPEVVDDLGGREGVERLIGSLDDLMAHCADAFAPLSNLFTTFQSLKRRFEEMHVSYGVGLQADAILPCSSQIMLKLKASRQRIADLASECVRQWTRFSETCSSITAPPSEALSHLLLANSGSISLESPACGLSKALADSRSQLEDLACRLDQRISPACIAITGDVLSQQKLLEAVAHDFVECCQTINSQTCPDTTLLSSLLGVASSISAEVEASGELIASVRQEAASKPFATSLNSIISKILVSLQNLKLIDEKVHVERGSIDRMTSCISALSVSCLNSLTAVASHLRKLTPHTAEEVSLLRLLTPLLTALLEAVSARLRQLWCLLAVWLTLGEFMAQVAFRLLNDGFCKPSALSKATASVGSGKEGSSADGNATDSRGGEGDDDGGCTSLTAEGVDASGAKDVSKELQSEEQIEGTLDQRNQQAGRDDKELPKPDSADGIEMTEDFDGAFDDGGGREEKKEDDGDGEADEDNLDGIDEQMGEAADEPDEINQEMWASENEEEKDAEEGEKEERKNADTDEPGVEERGGTKSKQSKSTAKGTKNQPAKFDDVENTDETGEVNDDDDDGGADDDDSKTATTVAKQDEQPASGGGETVAGNAHGEESKENDADATEALKQDEAALAQKEAEMIESEEGMENPNEEDVEHEFGENMDLQPNPEDFEDMDDTQVPEGEIELNAEPMEIDGEEQGNNDDGDAVEIDANESAELAGKKTSDELITEHQSAFGDLNTGHSIGSQDQRSGANEDDAGSGDAEEARTGGVDNQVDAQPGRYSTGLPSERRDVPQSETASRRPQRSRGPRPTSERRTTKDGSSGDDDQSKPLRQTEILDAEEDVNPGGEESETPLPDAVQHVEGESDTKLTVLDSATDAQKDQQQQQMEQMESTDADEEDSLKPGLDPNNQMPEPMQQEEAVVESKPLMPKRDLLSATDEFHPDGEAAAGSESRSLPKVDMEIIDTLGAERGPESKFYTQKLDAADVVGAIAPLMPQGRVPTVDRDALINAAVDWRDCVSRSSMMSVQLCEALRLVLEPTRASRMKGDFRTGKRLNMRKIIPYLASQFRKDKIWMRRTQPSQRDYRILIAVDNSSSMADNLCKQMTFEALATVVCALNLLEAGKIGVCSFGESVEVVHGLGEPWNNEVGASMLAHFDFKQSRTSLTEASPCFVSLLLLQTSITLMRAAGEGTGKSLASQLLLILSDGVFSEDPQHPKLQAAVRMARDHHLFIVCIIIDDVRKKHSIFDLRKYAGPGRLLPYMDIFPLPYYLVLRDVTALPQLLADALRQWFELASAM</sequence>
<evidence type="ECO:0000256" key="10">
    <source>
        <dbReference type="SAM" id="Coils"/>
    </source>
</evidence>
<dbReference type="InterPro" id="IPR003593">
    <property type="entry name" value="AAA+_ATPase"/>
</dbReference>
<dbReference type="FunFam" id="3.40.50.300:FF:001384">
    <property type="entry name" value="Midasin"/>
    <property type="match status" value="1"/>
</dbReference>
<keyword evidence="14" id="KW-1185">Reference proteome</keyword>
<feature type="compositionally biased region" description="Acidic residues" evidence="11">
    <location>
        <begin position="4492"/>
        <end position="4503"/>
    </location>
</feature>
<feature type="compositionally biased region" description="Acidic residues" evidence="11">
    <location>
        <begin position="4545"/>
        <end position="4567"/>
    </location>
</feature>
<dbReference type="EMBL" id="UXSR01000311">
    <property type="protein sequence ID" value="VDD76060.1"/>
    <property type="molecule type" value="Genomic_DNA"/>
</dbReference>
<feature type="region of interest" description="Disordered" evidence="11">
    <location>
        <begin position="3880"/>
        <end position="3911"/>
    </location>
</feature>
<keyword evidence="8 9" id="KW-0539">Nucleus</keyword>
<feature type="compositionally biased region" description="Acidic residues" evidence="11">
    <location>
        <begin position="4435"/>
        <end position="4444"/>
    </location>
</feature>
<dbReference type="Pfam" id="PF07728">
    <property type="entry name" value="AAA_5"/>
    <property type="match status" value="7"/>
</dbReference>
<feature type="compositionally biased region" description="Acidic residues" evidence="11">
    <location>
        <begin position="4457"/>
        <end position="4485"/>
    </location>
</feature>
<feature type="coiled-coil region" evidence="10">
    <location>
        <begin position="2921"/>
        <end position="2948"/>
    </location>
</feature>
<feature type="compositionally biased region" description="Basic and acidic residues" evidence="11">
    <location>
        <begin position="4419"/>
        <end position="4430"/>
    </location>
</feature>
<dbReference type="FunFam" id="3.40.50.300:FF:000142">
    <property type="entry name" value="Midasin"/>
    <property type="match status" value="1"/>
</dbReference>
<dbReference type="SUPFAM" id="SSF53300">
    <property type="entry name" value="vWA-like"/>
    <property type="match status" value="1"/>
</dbReference>
<evidence type="ECO:0000313" key="13">
    <source>
        <dbReference type="EMBL" id="VDD76060.1"/>
    </source>
</evidence>
<dbReference type="PIRSF" id="PIRSF010340">
    <property type="entry name" value="Midasin"/>
    <property type="match status" value="1"/>
</dbReference>
<keyword evidence="5 9" id="KW-0547">Nucleotide-binding</keyword>
<evidence type="ECO:0000313" key="14">
    <source>
        <dbReference type="Proteomes" id="UP000267029"/>
    </source>
</evidence>
<dbReference type="FunFam" id="3.40.50.300:FF:004102">
    <property type="entry name" value="Uncharacterized protein"/>
    <property type="match status" value="1"/>
</dbReference>
<evidence type="ECO:0000259" key="12">
    <source>
        <dbReference type="PROSITE" id="PS50234"/>
    </source>
</evidence>
<evidence type="ECO:0000256" key="4">
    <source>
        <dbReference type="ARBA" id="ARBA00017143"/>
    </source>
</evidence>
<dbReference type="GO" id="GO:0005654">
    <property type="term" value="C:nucleoplasm"/>
    <property type="evidence" value="ECO:0007669"/>
    <property type="project" value="UniProtKB-SubCell"/>
</dbReference>
<feature type="region of interest" description="Disordered" evidence="11">
    <location>
        <begin position="1"/>
        <end position="60"/>
    </location>
</feature>
<dbReference type="InterPro" id="IPR041190">
    <property type="entry name" value="Midasin_AAA_lid_5"/>
</dbReference>
<feature type="compositionally biased region" description="Polar residues" evidence="11">
    <location>
        <begin position="4524"/>
        <end position="4538"/>
    </location>
</feature>
<comment type="function">
    <text evidence="9">Nuclear chaperone required for maturation and nuclear export of pre-60S ribosome subunits.</text>
</comment>
<dbReference type="InterPro" id="IPR027417">
    <property type="entry name" value="P-loop_NTPase"/>
</dbReference>
<dbReference type="InterPro" id="IPR040848">
    <property type="entry name" value="AAA_lid_7"/>
</dbReference>
<evidence type="ECO:0000256" key="11">
    <source>
        <dbReference type="SAM" id="MobiDB-lite"/>
    </source>
</evidence>
<feature type="region of interest" description="Disordered" evidence="11">
    <location>
        <begin position="3193"/>
        <end position="3223"/>
    </location>
</feature>
<dbReference type="GO" id="GO:0000027">
    <property type="term" value="P:ribosomal large subunit assembly"/>
    <property type="evidence" value="ECO:0007669"/>
    <property type="project" value="InterPro"/>
</dbReference>
<feature type="compositionally biased region" description="Basic residues" evidence="11">
    <location>
        <begin position="15"/>
        <end position="27"/>
    </location>
</feature>
<dbReference type="GO" id="GO:0030687">
    <property type="term" value="C:preribosome, large subunit precursor"/>
    <property type="evidence" value="ECO:0007669"/>
    <property type="project" value="TreeGrafter"/>
</dbReference>
<comment type="similarity">
    <text evidence="3 9">Belongs to the midasin family.</text>
</comment>
<dbReference type="InterPro" id="IPR036465">
    <property type="entry name" value="vWFA_dom_sf"/>
</dbReference>